<feature type="domain" description="HTH araC/xylS-type" evidence="5">
    <location>
        <begin position="230"/>
        <end position="328"/>
    </location>
</feature>
<keyword evidence="1" id="KW-0805">Transcription regulation</keyword>
<evidence type="ECO:0000313" key="6">
    <source>
        <dbReference type="EMBL" id="MDD2175935.1"/>
    </source>
</evidence>
<evidence type="ECO:0000259" key="5">
    <source>
        <dbReference type="PROSITE" id="PS01124"/>
    </source>
</evidence>
<reference evidence="6" key="1">
    <citation type="submission" date="2022-10" db="EMBL/GenBank/DDBJ databases">
        <title>Description of microaerobic benzene degrading bacteria.</title>
        <authorList>
            <person name="Bedics A."/>
            <person name="Tancsics A."/>
            <person name="Banerjee S."/>
        </authorList>
    </citation>
    <scope>NUCLEOTIDE SEQUENCE</scope>
    <source>
        <strain evidence="6">D2M1</strain>
    </source>
</reference>
<dbReference type="SUPFAM" id="SSF52317">
    <property type="entry name" value="Class I glutamine amidotransferase-like"/>
    <property type="match status" value="1"/>
</dbReference>
<evidence type="ECO:0000256" key="4">
    <source>
        <dbReference type="SAM" id="SignalP"/>
    </source>
</evidence>
<name>A0ABT5RQF5_9BURK</name>
<evidence type="ECO:0000313" key="7">
    <source>
        <dbReference type="Proteomes" id="UP001148932"/>
    </source>
</evidence>
<dbReference type="RefSeq" id="WP_274106136.1">
    <property type="nucleotide sequence ID" value="NZ_JAPCKI010000001.1"/>
</dbReference>
<dbReference type="InterPro" id="IPR050204">
    <property type="entry name" value="AraC_XylS_family_regulators"/>
</dbReference>
<dbReference type="Proteomes" id="UP001148932">
    <property type="component" value="Unassembled WGS sequence"/>
</dbReference>
<dbReference type="PROSITE" id="PS01124">
    <property type="entry name" value="HTH_ARAC_FAMILY_2"/>
    <property type="match status" value="1"/>
</dbReference>
<feature type="signal peptide" evidence="4">
    <location>
        <begin position="1"/>
        <end position="32"/>
    </location>
</feature>
<dbReference type="PANTHER" id="PTHR46796">
    <property type="entry name" value="HTH-TYPE TRANSCRIPTIONAL ACTIVATOR RHAS-RELATED"/>
    <property type="match status" value="1"/>
</dbReference>
<evidence type="ECO:0000256" key="3">
    <source>
        <dbReference type="ARBA" id="ARBA00023163"/>
    </source>
</evidence>
<dbReference type="Pfam" id="PF12833">
    <property type="entry name" value="HTH_18"/>
    <property type="match status" value="1"/>
</dbReference>
<dbReference type="Gene3D" id="1.10.10.60">
    <property type="entry name" value="Homeodomain-like"/>
    <property type="match status" value="1"/>
</dbReference>
<evidence type="ECO:0000256" key="1">
    <source>
        <dbReference type="ARBA" id="ARBA00023015"/>
    </source>
</evidence>
<protein>
    <submittedName>
        <fullName evidence="6">Helix-turn-helix domain-containing protein</fullName>
    </submittedName>
</protein>
<feature type="chain" id="PRO_5047216537" evidence="4">
    <location>
        <begin position="33"/>
        <end position="332"/>
    </location>
</feature>
<evidence type="ECO:0000256" key="2">
    <source>
        <dbReference type="ARBA" id="ARBA00023125"/>
    </source>
</evidence>
<dbReference type="InterPro" id="IPR018060">
    <property type="entry name" value="HTH_AraC"/>
</dbReference>
<keyword evidence="4" id="KW-0732">Signal</keyword>
<accession>A0ABT5RQF5</accession>
<organism evidence="6 7">
    <name type="scientific">Acidovorax benzenivorans</name>
    <dbReference type="NCBI Taxonomy" id="2987520"/>
    <lineage>
        <taxon>Bacteria</taxon>
        <taxon>Pseudomonadati</taxon>
        <taxon>Pseudomonadota</taxon>
        <taxon>Betaproteobacteria</taxon>
        <taxon>Burkholderiales</taxon>
        <taxon>Comamonadaceae</taxon>
        <taxon>Acidovorax</taxon>
    </lineage>
</organism>
<dbReference type="PROSITE" id="PS00041">
    <property type="entry name" value="HTH_ARAC_FAMILY_1"/>
    <property type="match status" value="1"/>
</dbReference>
<proteinExistence type="predicted"/>
<dbReference type="InterPro" id="IPR009057">
    <property type="entry name" value="Homeodomain-like_sf"/>
</dbReference>
<dbReference type="Gene3D" id="3.40.50.880">
    <property type="match status" value="1"/>
</dbReference>
<dbReference type="EMBL" id="JAPCKI010000001">
    <property type="protein sequence ID" value="MDD2175935.1"/>
    <property type="molecule type" value="Genomic_DNA"/>
</dbReference>
<comment type="caution">
    <text evidence="6">The sequence shown here is derived from an EMBL/GenBank/DDBJ whole genome shotgun (WGS) entry which is preliminary data.</text>
</comment>
<dbReference type="SUPFAM" id="SSF46689">
    <property type="entry name" value="Homeodomain-like"/>
    <property type="match status" value="2"/>
</dbReference>
<dbReference type="InterPro" id="IPR029062">
    <property type="entry name" value="Class_I_gatase-like"/>
</dbReference>
<sequence length="332" mass="35672">MPPTASTPQSRTQPLRLALLLYPGCMPTGLFAAADMARAANLRAQASVVDICWAGVDLLPVPTWQGPALAPAVALQHAGADVVLVPGLWLSSPDQLQGPLQQLAPVIQALRALPRRTQVWSYCAGVVLAAASGRLRGQGATATWWLRAALEQQFAPVDWRFDEPLVVGPTATTAAGANGYLPLMLHALAARLTPQALTDLQELLMLPRPRTAHPAFAGHDLMTLTDADLRRAMLWVQRSPASDLRLPALAQALGLSPRTLARRVQAHTGLSAALWMRRIKLRQASEALCDTPLPLKRIAEDLGFASEAGLHRAFRQATGQTPLAYRMAHGAR</sequence>
<keyword evidence="2" id="KW-0238">DNA-binding</keyword>
<dbReference type="SMART" id="SM00342">
    <property type="entry name" value="HTH_ARAC"/>
    <property type="match status" value="1"/>
</dbReference>
<keyword evidence="3" id="KW-0804">Transcription</keyword>
<keyword evidence="7" id="KW-1185">Reference proteome</keyword>
<gene>
    <name evidence="6" type="ORF">OIN59_00745</name>
</gene>
<dbReference type="InterPro" id="IPR018062">
    <property type="entry name" value="HTH_AraC-typ_CS"/>
</dbReference>